<dbReference type="InterPro" id="IPR051530">
    <property type="entry name" value="mGluR/GABA-B-like"/>
</dbReference>
<keyword evidence="3 6" id="KW-1133">Transmembrane helix</keyword>
<evidence type="ECO:0000256" key="5">
    <source>
        <dbReference type="SAM" id="MobiDB-lite"/>
    </source>
</evidence>
<name>A0A7S3LKV4_9STRA</name>
<protein>
    <recommendedName>
        <fullName evidence="7">G-protein coupled receptors family 3 profile domain-containing protein</fullName>
    </recommendedName>
</protein>
<dbReference type="EMBL" id="HBIN01003243">
    <property type="protein sequence ID" value="CAE0431883.1"/>
    <property type="molecule type" value="Transcribed_RNA"/>
</dbReference>
<accession>A0A7S3LKV4</accession>
<comment type="subcellular location">
    <subcellularLocation>
        <location evidence="1">Membrane</location>
        <topology evidence="1">Multi-pass membrane protein</topology>
    </subcellularLocation>
</comment>
<dbReference type="Gene3D" id="1.20.1070.10">
    <property type="entry name" value="Rhodopsin 7-helix transmembrane proteins"/>
    <property type="match status" value="1"/>
</dbReference>
<feature type="transmembrane region" description="Helical" evidence="6">
    <location>
        <begin position="89"/>
        <end position="114"/>
    </location>
</feature>
<feature type="compositionally biased region" description="Polar residues" evidence="5">
    <location>
        <begin position="350"/>
        <end position="365"/>
    </location>
</feature>
<feature type="transmembrane region" description="Helical" evidence="6">
    <location>
        <begin position="54"/>
        <end position="77"/>
    </location>
</feature>
<keyword evidence="4 6" id="KW-0472">Membrane</keyword>
<feature type="transmembrane region" description="Helical" evidence="6">
    <location>
        <begin position="231"/>
        <end position="255"/>
    </location>
</feature>
<evidence type="ECO:0000256" key="2">
    <source>
        <dbReference type="ARBA" id="ARBA00022692"/>
    </source>
</evidence>
<keyword evidence="2 6" id="KW-0812">Transmembrane</keyword>
<feature type="compositionally biased region" description="Basic and acidic residues" evidence="5">
    <location>
        <begin position="307"/>
        <end position="318"/>
    </location>
</feature>
<evidence type="ECO:0000256" key="4">
    <source>
        <dbReference type="ARBA" id="ARBA00023136"/>
    </source>
</evidence>
<feature type="domain" description="G-protein coupled receptors family 3 profile" evidence="7">
    <location>
        <begin position="18"/>
        <end position="285"/>
    </location>
</feature>
<feature type="transmembrane region" description="Helical" evidence="6">
    <location>
        <begin position="187"/>
        <end position="210"/>
    </location>
</feature>
<dbReference type="Pfam" id="PF00003">
    <property type="entry name" value="7tm_3"/>
    <property type="match status" value="1"/>
</dbReference>
<dbReference type="AlphaFoldDB" id="A0A7S3LKV4"/>
<feature type="compositionally biased region" description="Basic and acidic residues" evidence="5">
    <location>
        <begin position="383"/>
        <end position="392"/>
    </location>
</feature>
<dbReference type="GO" id="GO:0016020">
    <property type="term" value="C:membrane"/>
    <property type="evidence" value="ECO:0007669"/>
    <property type="project" value="UniProtKB-SubCell"/>
</dbReference>
<feature type="region of interest" description="Disordered" evidence="5">
    <location>
        <begin position="307"/>
        <end position="392"/>
    </location>
</feature>
<dbReference type="InterPro" id="IPR017978">
    <property type="entry name" value="GPCR_3_C"/>
</dbReference>
<feature type="transmembrane region" description="Helical" evidence="6">
    <location>
        <begin position="24"/>
        <end position="45"/>
    </location>
</feature>
<dbReference type="PANTHER" id="PTHR46924">
    <property type="entry name" value="METABOTROPIC GLUTAMATE RECEPTOR-LIKE PROTEIN C-RELATED-RELATED"/>
    <property type="match status" value="1"/>
</dbReference>
<sequence length="392" mass="43615">MSSCSFNQSSAGFCSAPYKDASEITIATLTIICVVFNIALLVWAIKVLKKKRAIFYFVLVLSLGAIILLFSVIAWPLNDTDTTCIVKPVLLAIGAGLMFGILVGRIFKVWYFFVYQAKLPLSEIQKLQNSKVSRYDIFIVLVVVMIVEITLLIILYSVDKFFPHCNCLPFDEVEDGYYTLCELNTGFGTLVVVVNLIPVIFALVLAFQVIREFRRTGEDKIYGVARKEVDEFYPILKALGLILVLFVIAAIFTVLSGEASESRANRVIYYVIRSLGVLFSVLLPVIILYRRRYRVYHSIGKENKVPAGAEDERNRKNNTEPVNLDSNTKNEREVLNGSVPKPESEKVAENGSNVDPSCDSSANGNSEEKAENGQAYADAKQTAVDDVKINVG</sequence>
<feature type="transmembrane region" description="Helical" evidence="6">
    <location>
        <begin position="135"/>
        <end position="156"/>
    </location>
</feature>
<evidence type="ECO:0000313" key="8">
    <source>
        <dbReference type="EMBL" id="CAE0431883.1"/>
    </source>
</evidence>
<evidence type="ECO:0000256" key="6">
    <source>
        <dbReference type="SAM" id="Phobius"/>
    </source>
</evidence>
<evidence type="ECO:0000256" key="1">
    <source>
        <dbReference type="ARBA" id="ARBA00004141"/>
    </source>
</evidence>
<feature type="transmembrane region" description="Helical" evidence="6">
    <location>
        <begin position="267"/>
        <end position="289"/>
    </location>
</feature>
<dbReference type="GO" id="GO:0004930">
    <property type="term" value="F:G protein-coupled receptor activity"/>
    <property type="evidence" value="ECO:0007669"/>
    <property type="project" value="InterPro"/>
</dbReference>
<proteinExistence type="predicted"/>
<organism evidence="8">
    <name type="scientific">Aplanochytrium stocchinoi</name>
    <dbReference type="NCBI Taxonomy" id="215587"/>
    <lineage>
        <taxon>Eukaryota</taxon>
        <taxon>Sar</taxon>
        <taxon>Stramenopiles</taxon>
        <taxon>Bigyra</taxon>
        <taxon>Labyrinthulomycetes</taxon>
        <taxon>Thraustochytrida</taxon>
        <taxon>Thraustochytriidae</taxon>
        <taxon>Aplanochytrium</taxon>
    </lineage>
</organism>
<reference evidence="8" key="1">
    <citation type="submission" date="2021-01" db="EMBL/GenBank/DDBJ databases">
        <authorList>
            <person name="Corre E."/>
            <person name="Pelletier E."/>
            <person name="Niang G."/>
            <person name="Scheremetjew M."/>
            <person name="Finn R."/>
            <person name="Kale V."/>
            <person name="Holt S."/>
            <person name="Cochrane G."/>
            <person name="Meng A."/>
            <person name="Brown T."/>
            <person name="Cohen L."/>
        </authorList>
    </citation>
    <scope>NUCLEOTIDE SEQUENCE</scope>
    <source>
        <strain evidence="8">GSBS06</strain>
    </source>
</reference>
<evidence type="ECO:0000256" key="3">
    <source>
        <dbReference type="ARBA" id="ARBA00022989"/>
    </source>
</evidence>
<evidence type="ECO:0000259" key="7">
    <source>
        <dbReference type="Pfam" id="PF00003"/>
    </source>
</evidence>
<gene>
    <name evidence="8" type="ORF">ASTO00021_LOCUS2219</name>
</gene>